<accession>A0ABQ2D0B6</accession>
<sequence>MRVLLTGFEPFGGEQINPSWLAVQRVPELLPDLDIVCHQLPTVFGAALQELRVAIEDHHPQVVICTGQAGGRVSISLERVAINLMDARIPDNAGQQPLDEAIFEDAPSAYFTTLPIKRLRQRLAREGIPAEISYSAGTFVCNNVFYGLMHDLQLHFPGVIGGFVHVPYLPEQVASRGWEPSMSLSTIVKALAVLAEECSKNPEDIAASGGNIC</sequence>
<evidence type="ECO:0000256" key="1">
    <source>
        <dbReference type="ARBA" id="ARBA00001770"/>
    </source>
</evidence>
<evidence type="ECO:0000313" key="12">
    <source>
        <dbReference type="EMBL" id="GGJ34963.1"/>
    </source>
</evidence>
<protein>
    <recommendedName>
        <fullName evidence="9">Pyrrolidone-carboxylate peptidase</fullName>
        <ecNumber evidence="9">3.4.19.3</ecNumber>
    </recommendedName>
    <alternativeName>
        <fullName evidence="9">5-oxoprolyl-peptidase</fullName>
    </alternativeName>
    <alternativeName>
        <fullName evidence="9">Pyroglutamyl-peptidase I</fullName>
        <shortName evidence="9">PGP-I</shortName>
        <shortName evidence="9">Pyrase</shortName>
    </alternativeName>
</protein>
<name>A0ABQ2D0B6_9DEIO</name>
<comment type="function">
    <text evidence="2 9">Removes 5-oxoproline from various penultimate amino acid residues except L-proline.</text>
</comment>
<comment type="subunit">
    <text evidence="9">Homotetramer.</text>
</comment>
<dbReference type="SUPFAM" id="SSF53182">
    <property type="entry name" value="Pyrrolidone carboxyl peptidase (pyroglutamate aminopeptidase)"/>
    <property type="match status" value="1"/>
</dbReference>
<dbReference type="Gene3D" id="3.40.630.20">
    <property type="entry name" value="Peptidase C15, pyroglutamyl peptidase I-like"/>
    <property type="match status" value="1"/>
</dbReference>
<keyword evidence="6 9" id="KW-0645">Protease</keyword>
<dbReference type="Proteomes" id="UP000632222">
    <property type="component" value="Unassembled WGS sequence"/>
</dbReference>
<dbReference type="Pfam" id="PF01470">
    <property type="entry name" value="Peptidase_C15"/>
    <property type="match status" value="1"/>
</dbReference>
<evidence type="ECO:0000256" key="6">
    <source>
        <dbReference type="ARBA" id="ARBA00022670"/>
    </source>
</evidence>
<evidence type="ECO:0000256" key="5">
    <source>
        <dbReference type="ARBA" id="ARBA00022490"/>
    </source>
</evidence>
<dbReference type="InterPro" id="IPR033694">
    <property type="entry name" value="PGPEP1_Cys_AS"/>
</dbReference>
<dbReference type="InterPro" id="IPR029762">
    <property type="entry name" value="PGP-I_bact-type"/>
</dbReference>
<dbReference type="InterPro" id="IPR016125">
    <property type="entry name" value="Peptidase_C15-like"/>
</dbReference>
<dbReference type="InterPro" id="IPR033693">
    <property type="entry name" value="PGPEP1_Glu_AS"/>
</dbReference>
<keyword evidence="7 9" id="KW-0378">Hydrolase</keyword>
<dbReference type="InterPro" id="IPR000816">
    <property type="entry name" value="Peptidase_C15"/>
</dbReference>
<evidence type="ECO:0000256" key="9">
    <source>
        <dbReference type="HAMAP-Rule" id="MF_00417"/>
    </source>
</evidence>
<evidence type="ECO:0000256" key="2">
    <source>
        <dbReference type="ARBA" id="ARBA00002280"/>
    </source>
</evidence>
<proteinExistence type="inferred from homology"/>
<dbReference type="EMBL" id="BMOD01000006">
    <property type="protein sequence ID" value="GGJ34963.1"/>
    <property type="molecule type" value="Genomic_DNA"/>
</dbReference>
<dbReference type="PRINTS" id="PR00706">
    <property type="entry name" value="PYROGLUPTASE"/>
</dbReference>
<gene>
    <name evidence="9 12" type="primary">pcp</name>
    <name evidence="12" type="ORF">GCM10008938_21350</name>
</gene>
<evidence type="ECO:0000256" key="8">
    <source>
        <dbReference type="ARBA" id="ARBA00022807"/>
    </source>
</evidence>
<evidence type="ECO:0000256" key="3">
    <source>
        <dbReference type="ARBA" id="ARBA00004496"/>
    </source>
</evidence>
<organism evidence="12 13">
    <name type="scientific">Deinococcus roseus</name>
    <dbReference type="NCBI Taxonomy" id="392414"/>
    <lineage>
        <taxon>Bacteria</taxon>
        <taxon>Thermotogati</taxon>
        <taxon>Deinococcota</taxon>
        <taxon>Deinococci</taxon>
        <taxon>Deinococcales</taxon>
        <taxon>Deinococcaceae</taxon>
        <taxon>Deinococcus</taxon>
    </lineage>
</organism>
<evidence type="ECO:0000313" key="13">
    <source>
        <dbReference type="Proteomes" id="UP000632222"/>
    </source>
</evidence>
<dbReference type="CDD" id="cd00501">
    <property type="entry name" value="Peptidase_C15"/>
    <property type="match status" value="1"/>
</dbReference>
<evidence type="ECO:0000256" key="7">
    <source>
        <dbReference type="ARBA" id="ARBA00022801"/>
    </source>
</evidence>
<evidence type="ECO:0000256" key="10">
    <source>
        <dbReference type="PROSITE-ProRule" id="PRU10076"/>
    </source>
</evidence>
<feature type="active site" evidence="9 10">
    <location>
        <position position="78"/>
    </location>
</feature>
<comment type="catalytic activity">
    <reaction evidence="1 9 10">
        <text>Release of an N-terminal pyroglutamyl group from a polypeptide, the second amino acid generally not being Pro.</text>
        <dbReference type="EC" id="3.4.19.3"/>
    </reaction>
</comment>
<dbReference type="PROSITE" id="PS01333">
    <property type="entry name" value="PYRASE_GLU"/>
    <property type="match status" value="1"/>
</dbReference>
<dbReference type="NCBIfam" id="TIGR00504">
    <property type="entry name" value="pyro_pdase"/>
    <property type="match status" value="1"/>
</dbReference>
<reference evidence="13" key="1">
    <citation type="journal article" date="2019" name="Int. J. Syst. Evol. Microbiol.">
        <title>The Global Catalogue of Microorganisms (GCM) 10K type strain sequencing project: providing services to taxonomists for standard genome sequencing and annotation.</title>
        <authorList>
            <consortium name="The Broad Institute Genomics Platform"/>
            <consortium name="The Broad Institute Genome Sequencing Center for Infectious Disease"/>
            <person name="Wu L."/>
            <person name="Ma J."/>
        </authorList>
    </citation>
    <scope>NUCLEOTIDE SEQUENCE [LARGE SCALE GENOMIC DNA]</scope>
    <source>
        <strain evidence="13">JCM 14370</strain>
    </source>
</reference>
<evidence type="ECO:0000256" key="11">
    <source>
        <dbReference type="PROSITE-ProRule" id="PRU10077"/>
    </source>
</evidence>
<comment type="similarity">
    <text evidence="4 9">Belongs to the peptidase C15 family.</text>
</comment>
<feature type="active site" evidence="9 11">
    <location>
        <position position="141"/>
    </location>
</feature>
<dbReference type="HAMAP" id="MF_00417">
    <property type="entry name" value="Pyrrolid_peptidase"/>
    <property type="match status" value="1"/>
</dbReference>
<keyword evidence="5 9" id="KW-0963">Cytoplasm</keyword>
<dbReference type="PANTHER" id="PTHR23402:SF1">
    <property type="entry name" value="PYROGLUTAMYL-PEPTIDASE I"/>
    <property type="match status" value="1"/>
</dbReference>
<dbReference type="RefSeq" id="WP_189002668.1">
    <property type="nucleotide sequence ID" value="NZ_BMOD01000006.1"/>
</dbReference>
<keyword evidence="8 9" id="KW-0788">Thiol protease</keyword>
<comment type="subcellular location">
    <subcellularLocation>
        <location evidence="3 9">Cytoplasm</location>
    </subcellularLocation>
</comment>
<comment type="caution">
    <text evidence="12">The sequence shown here is derived from an EMBL/GenBank/DDBJ whole genome shotgun (WGS) entry which is preliminary data.</text>
</comment>
<dbReference type="NCBIfam" id="NF009676">
    <property type="entry name" value="PRK13197.1"/>
    <property type="match status" value="1"/>
</dbReference>
<dbReference type="PROSITE" id="PS01334">
    <property type="entry name" value="PYRASE_CYS"/>
    <property type="match status" value="1"/>
</dbReference>
<dbReference type="PIRSF" id="PIRSF015592">
    <property type="entry name" value="Prld-crbxl_pptds"/>
    <property type="match status" value="1"/>
</dbReference>
<dbReference type="PANTHER" id="PTHR23402">
    <property type="entry name" value="PROTEASE FAMILY C15 PYROGLUTAMYL-PEPTIDASE I-RELATED"/>
    <property type="match status" value="1"/>
</dbReference>
<dbReference type="EC" id="3.4.19.3" evidence="9"/>
<dbReference type="InterPro" id="IPR036440">
    <property type="entry name" value="Peptidase_C15-like_sf"/>
</dbReference>
<keyword evidence="13" id="KW-1185">Reference proteome</keyword>
<evidence type="ECO:0000256" key="4">
    <source>
        <dbReference type="ARBA" id="ARBA00006641"/>
    </source>
</evidence>
<feature type="active site" evidence="9">
    <location>
        <position position="165"/>
    </location>
</feature>